<dbReference type="InterPro" id="IPR006664">
    <property type="entry name" value="OMP_bac"/>
</dbReference>
<dbReference type="GO" id="GO:0009279">
    <property type="term" value="C:cell outer membrane"/>
    <property type="evidence" value="ECO:0007669"/>
    <property type="project" value="UniProtKB-SubCell"/>
</dbReference>
<dbReference type="CDD" id="cd07185">
    <property type="entry name" value="OmpA_C-like"/>
    <property type="match status" value="1"/>
</dbReference>
<feature type="chain" id="PRO_5012454996" evidence="5">
    <location>
        <begin position="22"/>
        <end position="695"/>
    </location>
</feature>
<evidence type="ECO:0000256" key="1">
    <source>
        <dbReference type="ARBA" id="ARBA00004442"/>
    </source>
</evidence>
<accession>A0A1M6IXA0</accession>
<proteinExistence type="predicted"/>
<feature type="signal peptide" evidence="5">
    <location>
        <begin position="1"/>
        <end position="21"/>
    </location>
</feature>
<keyword evidence="3" id="KW-0998">Cell outer membrane</keyword>
<dbReference type="Gene3D" id="3.30.1330.60">
    <property type="entry name" value="OmpA-like domain"/>
    <property type="match status" value="1"/>
</dbReference>
<dbReference type="PRINTS" id="PR01021">
    <property type="entry name" value="OMPADOMAIN"/>
</dbReference>
<evidence type="ECO:0000256" key="2">
    <source>
        <dbReference type="ARBA" id="ARBA00023136"/>
    </source>
</evidence>
<dbReference type="Gene3D" id="2.60.120.560">
    <property type="entry name" value="Exo-inulinase, domain 1"/>
    <property type="match status" value="1"/>
</dbReference>
<dbReference type="PROSITE" id="PS51123">
    <property type="entry name" value="OMPA_2"/>
    <property type="match status" value="1"/>
</dbReference>
<dbReference type="InterPro" id="IPR036737">
    <property type="entry name" value="OmpA-like_sf"/>
</dbReference>
<dbReference type="PANTHER" id="PTHR30329">
    <property type="entry name" value="STATOR ELEMENT OF FLAGELLAR MOTOR COMPLEX"/>
    <property type="match status" value="1"/>
</dbReference>
<dbReference type="SUPFAM" id="SSF82171">
    <property type="entry name" value="DPP6 N-terminal domain-like"/>
    <property type="match status" value="1"/>
</dbReference>
<organism evidence="7 8">
    <name type="scientific">Flavobacterium haoranii</name>
    <dbReference type="NCBI Taxonomy" id="683124"/>
    <lineage>
        <taxon>Bacteria</taxon>
        <taxon>Pseudomonadati</taxon>
        <taxon>Bacteroidota</taxon>
        <taxon>Flavobacteriia</taxon>
        <taxon>Flavobacteriales</taxon>
        <taxon>Flavobacteriaceae</taxon>
        <taxon>Flavobacterium</taxon>
    </lineage>
</organism>
<evidence type="ECO:0000256" key="4">
    <source>
        <dbReference type="PROSITE-ProRule" id="PRU00473"/>
    </source>
</evidence>
<dbReference type="Pfam" id="PF00691">
    <property type="entry name" value="OmpA"/>
    <property type="match status" value="1"/>
</dbReference>
<evidence type="ECO:0000259" key="6">
    <source>
        <dbReference type="PROSITE" id="PS51123"/>
    </source>
</evidence>
<evidence type="ECO:0000256" key="5">
    <source>
        <dbReference type="SAM" id="SignalP"/>
    </source>
</evidence>
<comment type="subcellular location">
    <subcellularLocation>
        <location evidence="1">Cell outer membrane</location>
    </subcellularLocation>
</comment>
<sequence>MQKLKLLFLLVVLVNTLSAQKTIHHDTFDNDNNNWSLKEEDFSAYVKNGKLIIENNSETKTKWLLKKIIETPDEVDFDVEATITLLGTKNDKSSFGLVWSCYNNHKYYDVVNFNNEQKVQLYEMSFGGAVINKYVDWKELKEINKKKKSNIILVQKRANILKIFVNKTLVYQEQWNRYYGSKVGFILDANMKIAVDEFTVKEYPFSLDVVDSFNPNLKMKKLPITISTEKFEETNPVISADGKVLYFVRKDCELNIETNKDDIWYSEKDKNGNWKPAENIGRPLNNKDYNFVISVSPDNNTLLLGNKYSSDGVSSKGNGLSISNRTENGWEIPKDVEIQNYQNVNKHLGCFLANDNKYLIMSVERTDQGEGKKDLYVSFLNEEGIWSKPKNLGNTVNSFEDETNPFLASDGKTLYFASKGHPGYGDYDLFVSKRLDDTWQNWSKPKNLGNVINSDKTELSIFLSAKGDKAYIGKEMDIWEIDNTVKQDPVVLIKGKVFDSKTKKVLSAPIVYNNLLTNKELGTAISDPTTGAYSIVLPYGQRYSFMAQKEGYYAVTENVDVSSLTDYKEIVVDLYLNPIEKGQTIRLNNIFFGSGKYDLLPESNAELDRLYNVLKENQKLKIEIAGHTDTVGSDANNMTLSNNRANAVMQYLVTKGIGKERLTSKGYGETKFIATNETEEGKQQNRRVEFVIIEL</sequence>
<dbReference type="SUPFAM" id="SSF103088">
    <property type="entry name" value="OmpA-like"/>
    <property type="match status" value="1"/>
</dbReference>
<dbReference type="EMBL" id="FQZH01000003">
    <property type="protein sequence ID" value="SHJ39068.1"/>
    <property type="molecule type" value="Genomic_DNA"/>
</dbReference>
<keyword evidence="5" id="KW-0732">Signal</keyword>
<protein>
    <submittedName>
        <fullName evidence="7">WD40-like Beta Propeller Repeat</fullName>
    </submittedName>
</protein>
<evidence type="ECO:0000313" key="8">
    <source>
        <dbReference type="Proteomes" id="UP000184232"/>
    </source>
</evidence>
<keyword evidence="2 4" id="KW-0472">Membrane</keyword>
<dbReference type="AlphaFoldDB" id="A0A1M6IXA0"/>
<feature type="domain" description="OmpA-like" evidence="6">
    <location>
        <begin position="579"/>
        <end position="695"/>
    </location>
</feature>
<keyword evidence="8" id="KW-1185">Reference proteome</keyword>
<dbReference type="InterPro" id="IPR006665">
    <property type="entry name" value="OmpA-like"/>
</dbReference>
<dbReference type="Pfam" id="PF07676">
    <property type="entry name" value="PD40"/>
    <property type="match status" value="2"/>
</dbReference>
<dbReference type="RefSeq" id="WP_084656944.1">
    <property type="nucleotide sequence ID" value="NZ_CP045292.1"/>
</dbReference>
<reference evidence="7 8" key="1">
    <citation type="submission" date="2016-11" db="EMBL/GenBank/DDBJ databases">
        <authorList>
            <person name="Jaros S."/>
            <person name="Januszkiewicz K."/>
            <person name="Wedrychowicz H."/>
        </authorList>
    </citation>
    <scope>NUCLEOTIDE SEQUENCE [LARGE SCALE GENOMIC DNA]</scope>
    <source>
        <strain evidence="7 8">DSM 22807</strain>
    </source>
</reference>
<name>A0A1M6IXA0_9FLAO</name>
<dbReference type="STRING" id="683124.SAMN05444337_1900"/>
<dbReference type="PANTHER" id="PTHR30329:SF21">
    <property type="entry name" value="LIPOPROTEIN YIAD-RELATED"/>
    <property type="match status" value="1"/>
</dbReference>
<dbReference type="Proteomes" id="UP000184232">
    <property type="component" value="Unassembled WGS sequence"/>
</dbReference>
<dbReference type="Gene3D" id="2.60.40.1120">
    <property type="entry name" value="Carboxypeptidase-like, regulatory domain"/>
    <property type="match status" value="1"/>
</dbReference>
<dbReference type="OrthoDB" id="9809364at2"/>
<evidence type="ECO:0000313" key="7">
    <source>
        <dbReference type="EMBL" id="SHJ39068.1"/>
    </source>
</evidence>
<gene>
    <name evidence="7" type="ORF">SAMN05444337_1900</name>
</gene>
<evidence type="ECO:0000256" key="3">
    <source>
        <dbReference type="ARBA" id="ARBA00023237"/>
    </source>
</evidence>
<dbReference type="InterPro" id="IPR050330">
    <property type="entry name" value="Bact_OuterMem_StrucFunc"/>
</dbReference>
<dbReference type="InterPro" id="IPR011659">
    <property type="entry name" value="WD40"/>
</dbReference>